<keyword evidence="1" id="KW-0479">Metal-binding</keyword>
<dbReference type="OrthoDB" id="1572185at2759"/>
<evidence type="ECO:0000256" key="3">
    <source>
        <dbReference type="ARBA" id="ARBA00022833"/>
    </source>
</evidence>
<comment type="caution">
    <text evidence="6">The sequence shown here is derived from an EMBL/GenBank/DDBJ whole genome shotgun (WGS) entry which is preliminary data.</text>
</comment>
<feature type="domain" description="SWIM-type" evidence="5">
    <location>
        <begin position="47"/>
        <end position="85"/>
    </location>
</feature>
<evidence type="ECO:0000259" key="5">
    <source>
        <dbReference type="PROSITE" id="PS50966"/>
    </source>
</evidence>
<feature type="non-terminal residue" evidence="6">
    <location>
        <position position="1"/>
    </location>
</feature>
<gene>
    <name evidence="6" type="ORF">CFOL_v3_25021</name>
</gene>
<dbReference type="SMART" id="SM00575">
    <property type="entry name" value="ZnF_PMZ"/>
    <property type="match status" value="1"/>
</dbReference>
<dbReference type="InParanoid" id="A0A1Q3CMV1"/>
<sequence>SISTDRFFELFKAEWKNSLKYAHEKLSEDVSVTKYFVGLHNLDRNQWKVVEFDSSGDIPATCSCAKFETEGLLCKHILFITRKKQLQTIPKHYILHRWILDAKYQVSIGYKIRLFYDLFIIHSGLISKYVYVYFFDFSGKNCGY</sequence>
<keyword evidence="7" id="KW-1185">Reference proteome</keyword>
<evidence type="ECO:0000313" key="7">
    <source>
        <dbReference type="Proteomes" id="UP000187406"/>
    </source>
</evidence>
<evidence type="ECO:0000256" key="2">
    <source>
        <dbReference type="ARBA" id="ARBA00022771"/>
    </source>
</evidence>
<evidence type="ECO:0000256" key="1">
    <source>
        <dbReference type="ARBA" id="ARBA00022723"/>
    </source>
</evidence>
<protein>
    <submittedName>
        <fullName evidence="6">SWIM domain-containing protein</fullName>
    </submittedName>
</protein>
<dbReference type="STRING" id="3775.A0A1Q3CMV1"/>
<dbReference type="InterPro" id="IPR007527">
    <property type="entry name" value="Znf_SWIM"/>
</dbReference>
<dbReference type="InterPro" id="IPR006564">
    <property type="entry name" value="Znf_PMZ"/>
</dbReference>
<dbReference type="GO" id="GO:0008270">
    <property type="term" value="F:zinc ion binding"/>
    <property type="evidence" value="ECO:0007669"/>
    <property type="project" value="UniProtKB-KW"/>
</dbReference>
<dbReference type="AlphaFoldDB" id="A0A1Q3CMV1"/>
<organism evidence="6 7">
    <name type="scientific">Cephalotus follicularis</name>
    <name type="common">Albany pitcher plant</name>
    <dbReference type="NCBI Taxonomy" id="3775"/>
    <lineage>
        <taxon>Eukaryota</taxon>
        <taxon>Viridiplantae</taxon>
        <taxon>Streptophyta</taxon>
        <taxon>Embryophyta</taxon>
        <taxon>Tracheophyta</taxon>
        <taxon>Spermatophyta</taxon>
        <taxon>Magnoliopsida</taxon>
        <taxon>eudicotyledons</taxon>
        <taxon>Gunneridae</taxon>
        <taxon>Pentapetalae</taxon>
        <taxon>rosids</taxon>
        <taxon>fabids</taxon>
        <taxon>Oxalidales</taxon>
        <taxon>Cephalotaceae</taxon>
        <taxon>Cephalotus</taxon>
    </lineage>
</organism>
<dbReference type="Pfam" id="PF04434">
    <property type="entry name" value="SWIM"/>
    <property type="match status" value="1"/>
</dbReference>
<evidence type="ECO:0000313" key="6">
    <source>
        <dbReference type="EMBL" id="GAV81567.1"/>
    </source>
</evidence>
<dbReference type="EMBL" id="BDDD01002436">
    <property type="protein sequence ID" value="GAV81567.1"/>
    <property type="molecule type" value="Genomic_DNA"/>
</dbReference>
<proteinExistence type="predicted"/>
<evidence type="ECO:0000256" key="4">
    <source>
        <dbReference type="PROSITE-ProRule" id="PRU00325"/>
    </source>
</evidence>
<dbReference type="Proteomes" id="UP000187406">
    <property type="component" value="Unassembled WGS sequence"/>
</dbReference>
<reference evidence="7" key="1">
    <citation type="submission" date="2016-04" db="EMBL/GenBank/DDBJ databases">
        <title>Cephalotus genome sequencing.</title>
        <authorList>
            <person name="Fukushima K."/>
            <person name="Hasebe M."/>
            <person name="Fang X."/>
        </authorList>
    </citation>
    <scope>NUCLEOTIDE SEQUENCE [LARGE SCALE GENOMIC DNA]</scope>
    <source>
        <strain evidence="7">cv. St1</strain>
    </source>
</reference>
<dbReference type="PANTHER" id="PTHR47718:SF7">
    <property type="entry name" value="PROTEIN FAR1-RELATED SEQUENCE"/>
    <property type="match status" value="1"/>
</dbReference>
<name>A0A1Q3CMV1_CEPFO</name>
<keyword evidence="2 4" id="KW-0863">Zinc-finger</keyword>
<accession>A0A1Q3CMV1</accession>
<keyword evidence="3" id="KW-0862">Zinc</keyword>
<dbReference type="PROSITE" id="PS50966">
    <property type="entry name" value="ZF_SWIM"/>
    <property type="match status" value="1"/>
</dbReference>
<dbReference type="PANTHER" id="PTHR47718">
    <property type="entry name" value="OS01G0519700 PROTEIN"/>
    <property type="match status" value="1"/>
</dbReference>